<accession>A0A8W4FF74</accession>
<sequence length="124" mass="14179">MAEVEQKMKQTFHKFTCCGVDLNQLLDTSFKQLTQLYSPWQQWSLKQGLQRKQHSLLKYLCRAKKEVPPLVKPEVGKMDLHDVIILPEMVGTMVGICKGKTFSQGEMEPPGILATYSSCFIPFK</sequence>
<dbReference type="InterPro" id="IPR023575">
    <property type="entry name" value="Ribosomal_uS19_SF"/>
</dbReference>
<reference evidence="5" key="2">
    <citation type="submission" date="2025-08" db="UniProtKB">
        <authorList>
            <consortium name="Ensembl"/>
        </authorList>
    </citation>
    <scope>IDENTIFICATION</scope>
</reference>
<dbReference type="Gene3D" id="3.30.860.10">
    <property type="entry name" value="30s Ribosomal Protein S19, Chain A"/>
    <property type="match status" value="1"/>
</dbReference>
<dbReference type="PANTHER" id="PTHR11880">
    <property type="entry name" value="RIBOSOMAL PROTEIN S19P FAMILY MEMBER"/>
    <property type="match status" value="1"/>
</dbReference>
<keyword evidence="3" id="KW-0687">Ribonucleoprotein</keyword>
<reference evidence="5" key="1">
    <citation type="journal article" date="2020" name="Gigascience">
        <title>An improved pig reference genome sequence to enable pig genetics and genomics research.</title>
        <authorList>
            <person name="Warr A."/>
            <person name="Affara N."/>
            <person name="Aken B."/>
            <person name="Beiki H."/>
            <person name="Bickhart D.M."/>
            <person name="Billis K."/>
            <person name="Chow W."/>
            <person name="Eory L."/>
            <person name="Finlayson H.A."/>
            <person name="Flicek P."/>
            <person name="Giron C.G."/>
            <person name="Griffin D.K."/>
            <person name="Hall R."/>
            <person name="Hannum G."/>
            <person name="Hourlier T."/>
            <person name="Howe K."/>
            <person name="Hume D.A."/>
            <person name="Izuogu O."/>
            <person name="Kim K."/>
            <person name="Koren S."/>
            <person name="Liu H."/>
            <person name="Manchanda N."/>
            <person name="Martin F.J."/>
            <person name="Nonneman D.J."/>
            <person name="O'Connor R.E."/>
            <person name="Phillippy A.M."/>
            <person name="Rohrer G.A."/>
            <person name="Rosen B.D."/>
            <person name="Rund L.A."/>
            <person name="Sargent C.A."/>
            <person name="Schook L.B."/>
            <person name="Schroeder S.G."/>
            <person name="Schwartz A.S."/>
            <person name="Skinner B.M."/>
            <person name="Talbot R."/>
            <person name="Tseng E."/>
            <person name="Tuggle C.K."/>
            <person name="Watson M."/>
            <person name="Smith T.P.L."/>
            <person name="Archibald A.L."/>
        </authorList>
    </citation>
    <scope>NUCLEOTIDE SEQUENCE [LARGE SCALE GENOMIC DNA]</scope>
    <source>
        <strain evidence="5">Duroc</strain>
    </source>
</reference>
<dbReference type="Pfam" id="PF00203">
    <property type="entry name" value="Ribosomal_S19"/>
    <property type="match status" value="1"/>
</dbReference>
<evidence type="ECO:0000256" key="1">
    <source>
        <dbReference type="ARBA" id="ARBA00007345"/>
    </source>
</evidence>
<protein>
    <recommendedName>
        <fullName evidence="4">40S ribosomal protein S15</fullName>
    </recommendedName>
</protein>
<dbReference type="GO" id="GO:0006412">
    <property type="term" value="P:translation"/>
    <property type="evidence" value="ECO:0007669"/>
    <property type="project" value="InterPro"/>
</dbReference>
<keyword evidence="6" id="KW-1185">Reference proteome</keyword>
<organism evidence="5 6">
    <name type="scientific">Sus scrofa</name>
    <name type="common">Pig</name>
    <dbReference type="NCBI Taxonomy" id="9823"/>
    <lineage>
        <taxon>Eukaryota</taxon>
        <taxon>Metazoa</taxon>
        <taxon>Chordata</taxon>
        <taxon>Craniata</taxon>
        <taxon>Vertebrata</taxon>
        <taxon>Euteleostomi</taxon>
        <taxon>Mammalia</taxon>
        <taxon>Eutheria</taxon>
        <taxon>Laurasiatheria</taxon>
        <taxon>Artiodactyla</taxon>
        <taxon>Suina</taxon>
        <taxon>Suidae</taxon>
        <taxon>Sus</taxon>
    </lineage>
</organism>
<name>A0A8W4FF74_PIG</name>
<evidence type="ECO:0000256" key="4">
    <source>
        <dbReference type="ARBA" id="ARBA00035469"/>
    </source>
</evidence>
<dbReference type="GeneTree" id="ENSGT01070000254179"/>
<dbReference type="GO" id="GO:0003735">
    <property type="term" value="F:structural constituent of ribosome"/>
    <property type="evidence" value="ECO:0000318"/>
    <property type="project" value="GO_Central"/>
</dbReference>
<dbReference type="Proteomes" id="UP000008227">
    <property type="component" value="Chromosome 11"/>
</dbReference>
<proteinExistence type="inferred from homology"/>
<evidence type="ECO:0000313" key="6">
    <source>
        <dbReference type="Proteomes" id="UP000008227"/>
    </source>
</evidence>
<dbReference type="AlphaFoldDB" id="A0A8W4FF74"/>
<dbReference type="Ensembl" id="ENSSSCT00000053863.2">
    <property type="protein sequence ID" value="ENSSSCP00000077518.1"/>
    <property type="gene ID" value="ENSSSCG00000033091.2"/>
</dbReference>
<evidence type="ECO:0000256" key="2">
    <source>
        <dbReference type="ARBA" id="ARBA00022980"/>
    </source>
</evidence>
<comment type="similarity">
    <text evidence="1">Belongs to the universal ribosomal protein uS19 family.</text>
</comment>
<reference evidence="5" key="3">
    <citation type="submission" date="2025-09" db="UniProtKB">
        <authorList>
            <consortium name="Ensembl"/>
        </authorList>
    </citation>
    <scope>IDENTIFICATION</scope>
</reference>
<evidence type="ECO:0000256" key="3">
    <source>
        <dbReference type="ARBA" id="ARBA00023274"/>
    </source>
</evidence>
<keyword evidence="2" id="KW-0689">Ribosomal protein</keyword>
<dbReference type="GO" id="GO:0022627">
    <property type="term" value="C:cytosolic small ribosomal subunit"/>
    <property type="evidence" value="ECO:0000318"/>
    <property type="project" value="GO_Central"/>
</dbReference>
<dbReference type="InterPro" id="IPR002222">
    <property type="entry name" value="Ribosomal_uS19"/>
</dbReference>
<evidence type="ECO:0000313" key="5">
    <source>
        <dbReference type="Ensembl" id="ENSSSCP00000077518.1"/>
    </source>
</evidence>
<dbReference type="SUPFAM" id="SSF54570">
    <property type="entry name" value="Ribosomal protein S19"/>
    <property type="match status" value="1"/>
</dbReference>
<dbReference type="PANTHER" id="PTHR11880:SF2">
    <property type="entry name" value="SMALL RIBOSOMAL SUBUNIT PROTEIN US19"/>
    <property type="match status" value="1"/>
</dbReference>